<organism evidence="8 9">
    <name type="scientific">Tetracentron sinense</name>
    <name type="common">Spur-leaf</name>
    <dbReference type="NCBI Taxonomy" id="13715"/>
    <lineage>
        <taxon>Eukaryota</taxon>
        <taxon>Viridiplantae</taxon>
        <taxon>Streptophyta</taxon>
        <taxon>Embryophyta</taxon>
        <taxon>Tracheophyta</taxon>
        <taxon>Spermatophyta</taxon>
        <taxon>Magnoliopsida</taxon>
        <taxon>Trochodendrales</taxon>
        <taxon>Trochodendraceae</taxon>
        <taxon>Tetracentron</taxon>
    </lineage>
</organism>
<evidence type="ECO:0000313" key="8">
    <source>
        <dbReference type="EMBL" id="KAF8379229.1"/>
    </source>
</evidence>
<reference evidence="8 9" key="1">
    <citation type="submission" date="2020-04" db="EMBL/GenBank/DDBJ databases">
        <title>Plant Genome Project.</title>
        <authorList>
            <person name="Zhang R.-G."/>
        </authorList>
    </citation>
    <scope>NUCLEOTIDE SEQUENCE [LARGE SCALE GENOMIC DNA]</scope>
    <source>
        <strain evidence="8">YNK0</strain>
        <tissue evidence="8">Leaf</tissue>
    </source>
</reference>
<proteinExistence type="inferred from homology"/>
<keyword evidence="9" id="KW-1185">Reference proteome</keyword>
<dbReference type="PANTHER" id="PTHR31218">
    <property type="entry name" value="WAT1-RELATED PROTEIN"/>
    <property type="match status" value="1"/>
</dbReference>
<comment type="similarity">
    <text evidence="2 6">Belongs to the drug/metabolite transporter (DMT) superfamily. Plant drug/metabolite exporter (P-DME) (TC 2.A.7.4) family.</text>
</comment>
<feature type="transmembrane region" description="Helical" evidence="6">
    <location>
        <begin position="221"/>
        <end position="241"/>
    </location>
</feature>
<dbReference type="OMA" id="ACSPWED"/>
<evidence type="ECO:0000256" key="3">
    <source>
        <dbReference type="ARBA" id="ARBA00022692"/>
    </source>
</evidence>
<feature type="transmembrane region" description="Helical" evidence="6">
    <location>
        <begin position="261"/>
        <end position="279"/>
    </location>
</feature>
<feature type="transmembrane region" description="Helical" evidence="6">
    <location>
        <begin position="141"/>
        <end position="160"/>
    </location>
</feature>
<keyword evidence="5 6" id="KW-0472">Membrane</keyword>
<evidence type="ECO:0000256" key="5">
    <source>
        <dbReference type="ARBA" id="ARBA00023136"/>
    </source>
</evidence>
<dbReference type="GO" id="GO:0016020">
    <property type="term" value="C:membrane"/>
    <property type="evidence" value="ECO:0007669"/>
    <property type="project" value="UniProtKB-SubCell"/>
</dbReference>
<dbReference type="Proteomes" id="UP000655225">
    <property type="component" value="Unassembled WGS sequence"/>
</dbReference>
<dbReference type="InterPro" id="IPR037185">
    <property type="entry name" value="EmrE-like"/>
</dbReference>
<comment type="subcellular location">
    <subcellularLocation>
        <location evidence="1 6">Membrane</location>
        <topology evidence="1 6">Multi-pass membrane protein</topology>
    </subcellularLocation>
</comment>
<feature type="transmembrane region" description="Helical" evidence="6">
    <location>
        <begin position="107"/>
        <end position="129"/>
    </location>
</feature>
<feature type="transmembrane region" description="Helical" evidence="6">
    <location>
        <begin position="9"/>
        <end position="32"/>
    </location>
</feature>
<protein>
    <recommendedName>
        <fullName evidence="6">WAT1-related protein</fullName>
    </recommendedName>
</protein>
<accession>A0A834YDS1</accession>
<evidence type="ECO:0000259" key="7">
    <source>
        <dbReference type="Pfam" id="PF00892"/>
    </source>
</evidence>
<evidence type="ECO:0000256" key="1">
    <source>
        <dbReference type="ARBA" id="ARBA00004141"/>
    </source>
</evidence>
<feature type="domain" description="EamA" evidence="7">
    <location>
        <begin position="191"/>
        <end position="330"/>
    </location>
</feature>
<dbReference type="InterPro" id="IPR000620">
    <property type="entry name" value="EamA_dom"/>
</dbReference>
<feature type="transmembrane region" description="Helical" evidence="6">
    <location>
        <begin position="44"/>
        <end position="66"/>
    </location>
</feature>
<evidence type="ECO:0000256" key="6">
    <source>
        <dbReference type="RuleBase" id="RU363077"/>
    </source>
</evidence>
<keyword evidence="4 6" id="KW-1133">Transmembrane helix</keyword>
<dbReference type="EMBL" id="JABCRI010000022">
    <property type="protein sequence ID" value="KAF8379229.1"/>
    <property type="molecule type" value="Genomic_DNA"/>
</dbReference>
<dbReference type="OrthoDB" id="642067at2759"/>
<dbReference type="InterPro" id="IPR030184">
    <property type="entry name" value="WAT1-related"/>
</dbReference>
<sequence length="358" mass="38746">MVEPPTCKILMEVGVVAGLTSIQVVYAAYAVFMSYLMSIGLSPLFLVIYGSFATFLFLFPLSIYFERHKWPKKFSIKLLVQLVLVAFCGVTLFQGLMLTGVKKTSPAIASAMPNLAPGLIFIIAWCLRLEKVKLSCLYSKVKIAGTLVCIIGAVTMSFWYSPASSRAPLTTPSISMTTPSPEITFDKEKLIGCLYLMAAVFVLSCTIILQATTLADFPAPISFGAITSIIGSIITAIVQLVQEHRLDTGWPFVSFRSLVGYAILGGIVNGAIVTFQAWAIRKKGPVLVSMFSPMGTVCSVIFSAITLGDSITTGSLVGMLLMFAGLYFVLWAKGKEDYASEHDDGQDSMDDPEKPLLS</sequence>
<dbReference type="Pfam" id="PF00892">
    <property type="entry name" value="EamA"/>
    <property type="match status" value="2"/>
</dbReference>
<feature type="transmembrane region" description="Helical" evidence="6">
    <location>
        <begin position="311"/>
        <end position="332"/>
    </location>
</feature>
<dbReference type="AlphaFoldDB" id="A0A834YDS1"/>
<dbReference type="SUPFAM" id="SSF103481">
    <property type="entry name" value="Multidrug resistance efflux transporter EmrE"/>
    <property type="match status" value="2"/>
</dbReference>
<evidence type="ECO:0000256" key="2">
    <source>
        <dbReference type="ARBA" id="ARBA00007635"/>
    </source>
</evidence>
<dbReference type="GO" id="GO:0022857">
    <property type="term" value="F:transmembrane transporter activity"/>
    <property type="evidence" value="ECO:0007669"/>
    <property type="project" value="InterPro"/>
</dbReference>
<comment type="caution">
    <text evidence="8">The sequence shown here is derived from an EMBL/GenBank/DDBJ whole genome shotgun (WGS) entry which is preliminary data.</text>
</comment>
<evidence type="ECO:0000313" key="9">
    <source>
        <dbReference type="Proteomes" id="UP000655225"/>
    </source>
</evidence>
<feature type="transmembrane region" description="Helical" evidence="6">
    <location>
        <begin position="286"/>
        <end position="305"/>
    </location>
</feature>
<feature type="transmembrane region" description="Helical" evidence="6">
    <location>
        <begin position="189"/>
        <end position="209"/>
    </location>
</feature>
<name>A0A834YDS1_TETSI</name>
<keyword evidence="3 6" id="KW-0812">Transmembrane</keyword>
<gene>
    <name evidence="8" type="ORF">HHK36_028660</name>
</gene>
<feature type="transmembrane region" description="Helical" evidence="6">
    <location>
        <begin position="78"/>
        <end position="101"/>
    </location>
</feature>
<evidence type="ECO:0000256" key="4">
    <source>
        <dbReference type="ARBA" id="ARBA00022989"/>
    </source>
</evidence>
<feature type="domain" description="EamA" evidence="7">
    <location>
        <begin position="24"/>
        <end position="157"/>
    </location>
</feature>